<name>A0A0D2HLB7_CLAB1</name>
<evidence type="ECO:0000256" key="4">
    <source>
        <dbReference type="ARBA" id="ARBA00023163"/>
    </source>
</evidence>
<dbReference type="GO" id="GO:0006351">
    <property type="term" value="P:DNA-templated transcription"/>
    <property type="evidence" value="ECO:0007669"/>
    <property type="project" value="InterPro"/>
</dbReference>
<gene>
    <name evidence="7" type="ORF">Z519_05384</name>
</gene>
<evidence type="ECO:0000313" key="8">
    <source>
        <dbReference type="Proteomes" id="UP000053789"/>
    </source>
</evidence>
<dbReference type="CDD" id="cd12148">
    <property type="entry name" value="fungal_TF_MHR"/>
    <property type="match status" value="1"/>
</dbReference>
<dbReference type="EMBL" id="KN846986">
    <property type="protein sequence ID" value="KIW94068.1"/>
    <property type="molecule type" value="Genomic_DNA"/>
</dbReference>
<reference evidence="7" key="1">
    <citation type="submission" date="2015-01" db="EMBL/GenBank/DDBJ databases">
        <title>The Genome Sequence of Cladophialophora bantiana CBS 173.52.</title>
        <authorList>
            <consortium name="The Broad Institute Genomics Platform"/>
            <person name="Cuomo C."/>
            <person name="de Hoog S."/>
            <person name="Gorbushina A."/>
            <person name="Stielow B."/>
            <person name="Teixiera M."/>
            <person name="Abouelleil A."/>
            <person name="Chapman S.B."/>
            <person name="Priest M."/>
            <person name="Young S.K."/>
            <person name="Wortman J."/>
            <person name="Nusbaum C."/>
            <person name="Birren B."/>
        </authorList>
    </citation>
    <scope>NUCLEOTIDE SEQUENCE [LARGE SCALE GENOMIC DNA]</scope>
    <source>
        <strain evidence="7">CBS 173.52</strain>
    </source>
</reference>
<dbReference type="Proteomes" id="UP000053789">
    <property type="component" value="Unassembled WGS sequence"/>
</dbReference>
<feature type="domain" description="Xylanolytic transcriptional activator regulatory" evidence="6">
    <location>
        <begin position="182"/>
        <end position="251"/>
    </location>
</feature>
<dbReference type="SMART" id="SM00906">
    <property type="entry name" value="Fungal_trans"/>
    <property type="match status" value="1"/>
</dbReference>
<dbReference type="GO" id="GO:0005634">
    <property type="term" value="C:nucleus"/>
    <property type="evidence" value="ECO:0007669"/>
    <property type="project" value="UniProtKB-SubCell"/>
</dbReference>
<dbReference type="GO" id="GO:0003677">
    <property type="term" value="F:DNA binding"/>
    <property type="evidence" value="ECO:0007669"/>
    <property type="project" value="UniProtKB-KW"/>
</dbReference>
<proteinExistence type="predicted"/>
<dbReference type="GeneID" id="27698312"/>
<organism evidence="7 8">
    <name type="scientific">Cladophialophora bantiana (strain ATCC 10958 / CBS 173.52 / CDC B-1940 / NIH 8579)</name>
    <name type="common">Xylohypha bantiana</name>
    <dbReference type="NCBI Taxonomy" id="1442370"/>
    <lineage>
        <taxon>Eukaryota</taxon>
        <taxon>Fungi</taxon>
        <taxon>Dikarya</taxon>
        <taxon>Ascomycota</taxon>
        <taxon>Pezizomycotina</taxon>
        <taxon>Eurotiomycetes</taxon>
        <taxon>Chaetothyriomycetidae</taxon>
        <taxon>Chaetothyriales</taxon>
        <taxon>Herpotrichiellaceae</taxon>
        <taxon>Cladophialophora</taxon>
    </lineage>
</organism>
<protein>
    <recommendedName>
        <fullName evidence="6">Xylanolytic transcriptional activator regulatory domain-containing protein</fullName>
    </recommendedName>
</protein>
<keyword evidence="8" id="KW-1185">Reference proteome</keyword>
<dbReference type="RefSeq" id="XP_016620737.1">
    <property type="nucleotide sequence ID" value="XM_016763124.1"/>
</dbReference>
<dbReference type="GO" id="GO:0008270">
    <property type="term" value="F:zinc ion binding"/>
    <property type="evidence" value="ECO:0007669"/>
    <property type="project" value="InterPro"/>
</dbReference>
<keyword evidence="5" id="KW-0539">Nucleus</keyword>
<dbReference type="GO" id="GO:0003700">
    <property type="term" value="F:DNA-binding transcription factor activity"/>
    <property type="evidence" value="ECO:0007669"/>
    <property type="project" value="InterPro"/>
</dbReference>
<dbReference type="PANTHER" id="PTHR46910">
    <property type="entry name" value="TRANSCRIPTION FACTOR PDR1"/>
    <property type="match status" value="1"/>
</dbReference>
<evidence type="ECO:0000256" key="1">
    <source>
        <dbReference type="ARBA" id="ARBA00004123"/>
    </source>
</evidence>
<dbReference type="AlphaFoldDB" id="A0A0D2HLB7"/>
<comment type="subcellular location">
    <subcellularLocation>
        <location evidence="1">Nucleus</location>
    </subcellularLocation>
</comment>
<evidence type="ECO:0000256" key="2">
    <source>
        <dbReference type="ARBA" id="ARBA00023015"/>
    </source>
</evidence>
<evidence type="ECO:0000313" key="7">
    <source>
        <dbReference type="EMBL" id="KIW94068.1"/>
    </source>
</evidence>
<sequence>MSTGSSLKENPVDFAKTSNPYMCSSIAFFSEHAISALCEKLRHEKLKHLINTLEADGQRRLQAAIQSDAPPHELEEPSLELQMQYISPIYPFLDQDHFERKAFSLQDNSLDPPYKPWLALYYAILSLGCLYHEGGSFNSGKGLAWRYFRISFSYFADVLISKPSLLKAQAIFALNYSSLQLETLCVTEAARTVITLGLHKKTLDLESDIEGRRTFWVVYCIEKEYAFNSTLASFISDGDIGCPLPSAPNSLLEGFDWLHCWARFSRILSRTYDTLFSITATLNTEDNYLSYLACINHDLNAWRQSVPEAFRPEVPIRQHRMRHPVMKELALRSHLAYYNLRICLSRLTIHVTHDKDSQRRSEAKRDLMLAARSIVELMQFCALEPYSPVWNIGCMPLVAMFILFDFVVQNPSHHETRKNISYLDIVAAHFARLDLASQGAIRGLTVAQFAAIAKQFVNECVGNREEEIYPPAVGLSTRILSRSSPRGQEIAGADVSENANEQNFPFDENFSGSMVDDALEFPEESNSLYMNLQHPGFDMADIFGQTFL</sequence>
<dbReference type="PANTHER" id="PTHR46910:SF37">
    <property type="entry name" value="ZN(II)2CYS6 TRANSCRIPTION FACTOR (EUROFUNG)"/>
    <property type="match status" value="1"/>
</dbReference>
<dbReference type="InterPro" id="IPR007219">
    <property type="entry name" value="XnlR_reg_dom"/>
</dbReference>
<evidence type="ECO:0000259" key="6">
    <source>
        <dbReference type="SMART" id="SM00906"/>
    </source>
</evidence>
<dbReference type="Pfam" id="PF04082">
    <property type="entry name" value="Fungal_trans"/>
    <property type="match status" value="1"/>
</dbReference>
<dbReference type="VEuPathDB" id="FungiDB:Z519_05384"/>
<accession>A0A0D2HLB7</accession>
<keyword evidence="2" id="KW-0805">Transcription regulation</keyword>
<dbReference type="InterPro" id="IPR050987">
    <property type="entry name" value="AtrR-like"/>
</dbReference>
<keyword evidence="4" id="KW-0804">Transcription</keyword>
<evidence type="ECO:0000256" key="5">
    <source>
        <dbReference type="ARBA" id="ARBA00023242"/>
    </source>
</evidence>
<dbReference type="HOGENOM" id="CLU_016058_3_1_1"/>
<dbReference type="OrthoDB" id="39175at2759"/>
<evidence type="ECO:0000256" key="3">
    <source>
        <dbReference type="ARBA" id="ARBA00023125"/>
    </source>
</evidence>
<keyword evidence="3" id="KW-0238">DNA-binding</keyword>